<evidence type="ECO:0000313" key="8">
    <source>
        <dbReference type="Proteomes" id="UP001249851"/>
    </source>
</evidence>
<dbReference type="EMBL" id="JARQWQ010000018">
    <property type="protein sequence ID" value="KAK2565817.1"/>
    <property type="molecule type" value="Genomic_DNA"/>
</dbReference>
<dbReference type="FunFam" id="2.20.100.10:FF:000001">
    <property type="entry name" value="semaphorin-5A isoform X1"/>
    <property type="match status" value="1"/>
</dbReference>
<dbReference type="SMART" id="SM00254">
    <property type="entry name" value="ShKT"/>
    <property type="match status" value="1"/>
</dbReference>
<feature type="compositionally biased region" description="Basic and acidic residues" evidence="5">
    <location>
        <begin position="57"/>
        <end position="73"/>
    </location>
</feature>
<dbReference type="SMART" id="SM00209">
    <property type="entry name" value="TSP1"/>
    <property type="match status" value="2"/>
</dbReference>
<dbReference type="PANTHER" id="PTHR22906:SF21">
    <property type="entry name" value="SEMA DOMAIN-CONTAINING PROTEIN"/>
    <property type="match status" value="1"/>
</dbReference>
<keyword evidence="3" id="KW-1015">Disulfide bond</keyword>
<evidence type="ECO:0000256" key="1">
    <source>
        <dbReference type="ARBA" id="ARBA00022656"/>
    </source>
</evidence>
<evidence type="ECO:0000256" key="5">
    <source>
        <dbReference type="SAM" id="MobiDB-lite"/>
    </source>
</evidence>
<dbReference type="PROSITE" id="PS51670">
    <property type="entry name" value="SHKT"/>
    <property type="match status" value="1"/>
</dbReference>
<evidence type="ECO:0000256" key="4">
    <source>
        <dbReference type="PROSITE-ProRule" id="PRU01005"/>
    </source>
</evidence>
<feature type="compositionally biased region" description="Polar residues" evidence="5">
    <location>
        <begin position="46"/>
        <end position="56"/>
    </location>
</feature>
<dbReference type="PROSITE" id="PS50092">
    <property type="entry name" value="TSP1"/>
    <property type="match status" value="2"/>
</dbReference>
<feature type="region of interest" description="Disordered" evidence="5">
    <location>
        <begin position="1"/>
        <end position="90"/>
    </location>
</feature>
<reference evidence="7" key="1">
    <citation type="journal article" date="2023" name="G3 (Bethesda)">
        <title>Whole genome assembly and annotation of the endangered Caribbean coral Acropora cervicornis.</title>
        <authorList>
            <person name="Selwyn J.D."/>
            <person name="Vollmer S.V."/>
        </authorList>
    </citation>
    <scope>NUCLEOTIDE SEQUENCE</scope>
    <source>
        <strain evidence="7">K2</strain>
    </source>
</reference>
<dbReference type="Gene3D" id="2.20.100.10">
    <property type="entry name" value="Thrombospondin type-1 (TSP1) repeat"/>
    <property type="match status" value="2"/>
</dbReference>
<dbReference type="InterPro" id="IPR000884">
    <property type="entry name" value="TSP1_rpt"/>
</dbReference>
<feature type="compositionally biased region" description="Polar residues" evidence="5">
    <location>
        <begin position="682"/>
        <end position="720"/>
    </location>
</feature>
<feature type="domain" description="ShKT" evidence="6">
    <location>
        <begin position="338"/>
        <end position="373"/>
    </location>
</feature>
<name>A0AAD9V9F1_ACRCE</name>
<evidence type="ECO:0000256" key="3">
    <source>
        <dbReference type="ARBA" id="ARBA00023157"/>
    </source>
</evidence>
<dbReference type="SUPFAM" id="SSF82895">
    <property type="entry name" value="TSP-1 type 1 repeat"/>
    <property type="match status" value="2"/>
</dbReference>
<evidence type="ECO:0000313" key="7">
    <source>
        <dbReference type="EMBL" id="KAK2565817.1"/>
    </source>
</evidence>
<accession>A0AAD9V9F1</accession>
<dbReference type="Pfam" id="PF00090">
    <property type="entry name" value="TSP_1"/>
    <property type="match status" value="2"/>
</dbReference>
<evidence type="ECO:0000256" key="2">
    <source>
        <dbReference type="ARBA" id="ARBA00022737"/>
    </source>
</evidence>
<evidence type="ECO:0000259" key="6">
    <source>
        <dbReference type="PROSITE" id="PS51670"/>
    </source>
</evidence>
<dbReference type="AlphaFoldDB" id="A0AAD9V9F1"/>
<dbReference type="Pfam" id="PF01549">
    <property type="entry name" value="ShK"/>
    <property type="match status" value="1"/>
</dbReference>
<reference evidence="7" key="2">
    <citation type="journal article" date="2023" name="Science">
        <title>Genomic signatures of disease resistance in endangered staghorn corals.</title>
        <authorList>
            <person name="Vollmer S.V."/>
            <person name="Selwyn J.D."/>
            <person name="Despard B.A."/>
            <person name="Roesel C.L."/>
        </authorList>
    </citation>
    <scope>NUCLEOTIDE SEQUENCE</scope>
    <source>
        <strain evidence="7">K2</strain>
    </source>
</reference>
<feature type="compositionally biased region" description="Basic and acidic residues" evidence="5">
    <location>
        <begin position="9"/>
        <end position="35"/>
    </location>
</feature>
<protein>
    <submittedName>
        <fullName evidence="7">Mucin-like protein</fullName>
    </submittedName>
</protein>
<dbReference type="PANTHER" id="PTHR22906">
    <property type="entry name" value="PROPERDIN"/>
    <property type="match status" value="1"/>
</dbReference>
<keyword evidence="2" id="KW-0677">Repeat</keyword>
<proteinExistence type="predicted"/>
<sequence length="832" mass="93676">MAAVAEGSTNDRSDTEEIDKEHDEKAGDAEIHSETNELVDVENDTSSEPADNSSKGGQEDRTEKGPQDMEKSKMSSSGNEETEIDKDIVITGEPKLNGRVHIDTNLYFEHRQKNARNESSKNTTVTRPAYREEKPDKSQLIGTVGHVVSSESTHAQTHKAYHDYEVAHKVLSKNIEKLKNVLEAIEDTHKTKNTGYSNRKFNRDEGLVQQKPLFNDRKATNSLQLANHSDQHSIKNGSLLSHTRSLGLKEQPLSSKDSIGLHVVEGNGNQTVDIRSQASSDVVDRIANDLVRHGVTSEPNGSSVNQWVNGLPYHNNTLQETLKELKPDDTNILYLRTCEDKFPKACEEWAAKRYCLTFGELMKRYCRKACKLCNNVLTTAFTQCDKSCGGGIRLRMIKVNNRQVLQRRSCNMQSCPIHGGYSSYSNWSECSVTCGKGVRYRHRSCTNPRPQFGGRDCSRFGPPVDTMPCVKSCKGFTAEHHLSADRRPLKGKSHSTSHLDPDDYPEYVAEENNPKIMESGNGHFFQWPPKHRRKKPVVLDHVHKNVYKHKDATGKNHYLQVDEEKSPYDAYQTHVVRYQGQQVANLQCSPSKLLQYHKHVPNIPVNELYRRNNPFKMYQASGGDIVLNKDDNPTDTTKNIVQSYDSPYKIILQRGKNDKMKVSEQCIESDASVDPESYWKNGAQSYEGTTSLGSEQASLSDPSSTTATGGMNSNHFTEDVGTTSFGNVQASVPEATRVTTDSATSNINRLNDDGLYEYKYQDIGQGLDDKTYESDVSAQLTRAMNKETAGITQRFLRNQDPKPTLKEELLAEKEEELREKKYEDYISRRSKG</sequence>
<dbReference type="Proteomes" id="UP001249851">
    <property type="component" value="Unassembled WGS sequence"/>
</dbReference>
<dbReference type="InterPro" id="IPR003582">
    <property type="entry name" value="ShKT_dom"/>
</dbReference>
<dbReference type="GO" id="GO:0090729">
    <property type="term" value="F:toxin activity"/>
    <property type="evidence" value="ECO:0007669"/>
    <property type="project" value="UniProtKB-KW"/>
</dbReference>
<keyword evidence="8" id="KW-1185">Reference proteome</keyword>
<dbReference type="InterPro" id="IPR052065">
    <property type="entry name" value="Compl_asym_regulator"/>
</dbReference>
<feature type="region of interest" description="Disordered" evidence="5">
    <location>
        <begin position="677"/>
        <end position="720"/>
    </location>
</feature>
<gene>
    <name evidence="7" type="ORF">P5673_010094</name>
</gene>
<organism evidence="7 8">
    <name type="scientific">Acropora cervicornis</name>
    <name type="common">Staghorn coral</name>
    <dbReference type="NCBI Taxonomy" id="6130"/>
    <lineage>
        <taxon>Eukaryota</taxon>
        <taxon>Metazoa</taxon>
        <taxon>Cnidaria</taxon>
        <taxon>Anthozoa</taxon>
        <taxon>Hexacorallia</taxon>
        <taxon>Scleractinia</taxon>
        <taxon>Astrocoeniina</taxon>
        <taxon>Acroporidae</taxon>
        <taxon>Acropora</taxon>
    </lineage>
</organism>
<feature type="region of interest" description="Disordered" evidence="5">
    <location>
        <begin position="813"/>
        <end position="832"/>
    </location>
</feature>
<keyword evidence="1" id="KW-0800">Toxin</keyword>
<feature type="region of interest" description="Disordered" evidence="5">
    <location>
        <begin position="484"/>
        <end position="504"/>
    </location>
</feature>
<comment type="caution">
    <text evidence="4">Lacks conserved residue(s) required for the propagation of feature annotation.</text>
</comment>
<dbReference type="InterPro" id="IPR036383">
    <property type="entry name" value="TSP1_rpt_sf"/>
</dbReference>
<comment type="caution">
    <text evidence="7">The sequence shown here is derived from an EMBL/GenBank/DDBJ whole genome shotgun (WGS) entry which is preliminary data.</text>
</comment>